<evidence type="ECO:0000259" key="1">
    <source>
        <dbReference type="Pfam" id="PF21780"/>
    </source>
</evidence>
<dbReference type="Proteomes" id="UP001299970">
    <property type="component" value="Unassembled WGS sequence"/>
</dbReference>
<dbReference type="RefSeq" id="WP_241041057.1">
    <property type="nucleotide sequence ID" value="NZ_BAAAJF010000063.1"/>
</dbReference>
<dbReference type="Pfam" id="PF21780">
    <property type="entry name" value="DUF6875"/>
    <property type="match status" value="1"/>
</dbReference>
<accession>A0ABS9TPE2</accession>
<dbReference type="EMBL" id="JAKXMK010000031">
    <property type="protein sequence ID" value="MCH6170248.1"/>
    <property type="molecule type" value="Genomic_DNA"/>
</dbReference>
<comment type="caution">
    <text evidence="2">The sequence shown here is derived from an EMBL/GenBank/DDBJ whole genome shotgun (WGS) entry which is preliminary data.</text>
</comment>
<keyword evidence="3" id="KW-1185">Reference proteome</keyword>
<evidence type="ECO:0000313" key="3">
    <source>
        <dbReference type="Proteomes" id="UP001299970"/>
    </source>
</evidence>
<proteinExistence type="predicted"/>
<evidence type="ECO:0000313" key="2">
    <source>
        <dbReference type="EMBL" id="MCH6170248.1"/>
    </source>
</evidence>
<gene>
    <name evidence="2" type="ORF">MMF94_31485</name>
</gene>
<dbReference type="InterPro" id="IPR049240">
    <property type="entry name" value="DUF6875"/>
</dbReference>
<protein>
    <recommendedName>
        <fullName evidence="1">DUF6875 domain-containing protein</fullName>
    </recommendedName>
</protein>
<feature type="domain" description="DUF6875" evidence="1">
    <location>
        <begin position="14"/>
        <end position="184"/>
    </location>
</feature>
<sequence length="208" mass="24076">MIDEFNPDEHRSLVDSWLREYVSVGDRRIGRSGPVCPFVPRALNEHALETHIRYDIDGSDEPELIDALQTEIREFGAAGHQPRSSGVLLDSWLIVMPRMGPDGWERLDAAYERLKDFAVQSGLMVGQFHPNCDERAFRNSGFRVSIAPVALLAIRHMAPHDVLFLHDSERWFRVYHSRFHTYFERGRVRDPLLLSLYRRARDRHGLSA</sequence>
<reference evidence="2 3" key="1">
    <citation type="submission" date="2022-03" db="EMBL/GenBank/DDBJ databases">
        <title>Pseudonocardia alaer sp. nov., a novel actinomycete isolated from reed forest soil.</title>
        <authorList>
            <person name="Wang L."/>
        </authorList>
    </citation>
    <scope>NUCLEOTIDE SEQUENCE [LARGE SCALE GENOMIC DNA]</scope>
    <source>
        <strain evidence="2 3">Y-16303</strain>
    </source>
</reference>
<organism evidence="2 3">
    <name type="scientific">Pseudonocardia alaniniphila</name>
    <dbReference type="NCBI Taxonomy" id="75291"/>
    <lineage>
        <taxon>Bacteria</taxon>
        <taxon>Bacillati</taxon>
        <taxon>Actinomycetota</taxon>
        <taxon>Actinomycetes</taxon>
        <taxon>Pseudonocardiales</taxon>
        <taxon>Pseudonocardiaceae</taxon>
        <taxon>Pseudonocardia</taxon>
    </lineage>
</organism>
<name>A0ABS9TPE2_9PSEU</name>